<evidence type="ECO:0000313" key="2">
    <source>
        <dbReference type="Proteomes" id="UP000694856"/>
    </source>
</evidence>
<sequence length="348" mass="38608">MKPCRWGSTRWLPQHEGRRARAQRILTSQRLRDGGQKPREGLTSQVPGKASLHCRKRPLMQPKDEGFKERHSPLPGHPSKRGFPLRCECCLAHRPNSPAVAGQERLLRDRALRGAVITVNQLLTQTCWGSSPYLWGPVVLRSPPSFSLSQDLRHVPKTPHWSPLGKFVHSYVVCPSTHPPTYPSPPSIHPSTHLSIHPSTYSLSVYSSTHASIHRFVCSSIQLPACPPVCLSIHPSIHPSRHPSIYPSIYLYPSIRIPICTSICLPVYLPVCSSIHPPTHCPSTHPSIHPSSHLPAQLSIYPSIHPPTCLPIHAYIPVHTSICPPVCLLACPSIHPPTYLSVHPQDVL</sequence>
<dbReference type="InterPro" id="IPR051860">
    <property type="entry name" value="Plasmodium_CSP_Invasion"/>
</dbReference>
<feature type="compositionally biased region" description="Basic and acidic residues" evidence="1">
    <location>
        <begin position="62"/>
        <end position="72"/>
    </location>
</feature>
<evidence type="ECO:0000256" key="1">
    <source>
        <dbReference type="SAM" id="MobiDB-lite"/>
    </source>
</evidence>
<proteinExistence type="predicted"/>
<name>A0A8B8RXZ5_CAMFR</name>
<evidence type="ECO:0000313" key="3">
    <source>
        <dbReference type="RefSeq" id="XP_032322204.1"/>
    </source>
</evidence>
<dbReference type="KEGG" id="cfr:116659098"/>
<keyword evidence="2" id="KW-1185">Reference proteome</keyword>
<dbReference type="PANTHER" id="PTHR44826">
    <property type="entry name" value="SPORE COAT PROTEIN SP85"/>
    <property type="match status" value="1"/>
</dbReference>
<protein>
    <submittedName>
        <fullName evidence="3">Uncharacterized protein LOC116659098</fullName>
    </submittedName>
</protein>
<dbReference type="GeneID" id="116659098"/>
<gene>
    <name evidence="3" type="primary">LOC116659098</name>
</gene>
<dbReference type="RefSeq" id="XP_032322204.1">
    <property type="nucleotide sequence ID" value="XM_032466313.1"/>
</dbReference>
<dbReference type="Proteomes" id="UP000694856">
    <property type="component" value="Chromosome 22"/>
</dbReference>
<dbReference type="AlphaFoldDB" id="A0A8B8RXZ5"/>
<dbReference type="PANTHER" id="PTHR44826:SF5">
    <property type="entry name" value="DYNEIN HEAVY CHAIN"/>
    <property type="match status" value="1"/>
</dbReference>
<feature type="compositionally biased region" description="Basic and acidic residues" evidence="1">
    <location>
        <begin position="30"/>
        <end position="40"/>
    </location>
</feature>
<accession>A0A8B8RXZ5</accession>
<feature type="region of interest" description="Disordered" evidence="1">
    <location>
        <begin position="27"/>
        <end position="78"/>
    </location>
</feature>
<organism evidence="2 3">
    <name type="scientific">Camelus ferus</name>
    <name type="common">Wild bactrian camel</name>
    <name type="synonym">Camelus bactrianus ferus</name>
    <dbReference type="NCBI Taxonomy" id="419612"/>
    <lineage>
        <taxon>Eukaryota</taxon>
        <taxon>Metazoa</taxon>
        <taxon>Chordata</taxon>
        <taxon>Craniata</taxon>
        <taxon>Vertebrata</taxon>
        <taxon>Euteleostomi</taxon>
        <taxon>Mammalia</taxon>
        <taxon>Eutheria</taxon>
        <taxon>Laurasiatheria</taxon>
        <taxon>Artiodactyla</taxon>
        <taxon>Tylopoda</taxon>
        <taxon>Camelidae</taxon>
        <taxon>Camelus</taxon>
    </lineage>
</organism>
<reference evidence="3" key="1">
    <citation type="submission" date="2025-08" db="UniProtKB">
        <authorList>
            <consortium name="RefSeq"/>
        </authorList>
    </citation>
    <scope>IDENTIFICATION</scope>
    <source>
        <tissue evidence="3">Ear skin</tissue>
    </source>
</reference>